<dbReference type="HOGENOM" id="CLU_020336_53_1_6"/>
<organism evidence="3 4">
    <name type="scientific">Candidatus Regiella insecticola LSR1</name>
    <dbReference type="NCBI Taxonomy" id="663321"/>
    <lineage>
        <taxon>Bacteria</taxon>
        <taxon>Pseudomonadati</taxon>
        <taxon>Pseudomonadota</taxon>
        <taxon>Gammaproteobacteria</taxon>
        <taxon>Enterobacterales</taxon>
        <taxon>Enterobacteriaceae</taxon>
        <taxon>aphid secondary symbionts</taxon>
        <taxon>Candidatus Regiella</taxon>
    </lineage>
</organism>
<feature type="domain" description="AB hydrolase-1" evidence="2">
    <location>
        <begin position="36"/>
        <end position="132"/>
    </location>
</feature>
<keyword evidence="4" id="KW-1185">Reference proteome</keyword>
<dbReference type="eggNOG" id="COG0596">
    <property type="taxonomic scope" value="Bacteria"/>
</dbReference>
<evidence type="ECO:0000313" key="3">
    <source>
        <dbReference type="EMBL" id="EFL92007.1"/>
    </source>
</evidence>
<dbReference type="Pfam" id="PF00561">
    <property type="entry name" value="Abhydrolase_1"/>
    <property type="match status" value="1"/>
</dbReference>
<keyword evidence="1" id="KW-0378">Hydrolase</keyword>
<evidence type="ECO:0000259" key="2">
    <source>
        <dbReference type="Pfam" id="PF00561"/>
    </source>
</evidence>
<dbReference type="GO" id="GO:0016787">
    <property type="term" value="F:hydrolase activity"/>
    <property type="evidence" value="ECO:0007669"/>
    <property type="project" value="UniProtKB-KW"/>
</dbReference>
<protein>
    <recommendedName>
        <fullName evidence="2">AB hydrolase-1 domain-containing protein</fullName>
    </recommendedName>
</protein>
<dbReference type="PANTHER" id="PTHR46118:SF4">
    <property type="entry name" value="PROTEIN ABHD11"/>
    <property type="match status" value="1"/>
</dbReference>
<dbReference type="STRING" id="663321.REG_0973"/>
<gene>
    <name evidence="3" type="ORF">REG_0973</name>
</gene>
<dbReference type="InterPro" id="IPR029058">
    <property type="entry name" value="AB_hydrolase_fold"/>
</dbReference>
<dbReference type="EMBL" id="GL379591">
    <property type="protein sequence ID" value="EFL92007.1"/>
    <property type="molecule type" value="Genomic_DNA"/>
</dbReference>
<reference evidence="3" key="1">
    <citation type="journal article" date="2009" name="Environ. Microbiol.">
        <title>Dynamics of genome evolution in facultative symbionts of aphids.</title>
        <authorList>
            <person name="Degnan P.H."/>
            <person name="Leonardo T.E."/>
            <person name="Cass B.N."/>
            <person name="Hurwitz B."/>
            <person name="Stern D."/>
            <person name="Gibbs R.A."/>
            <person name="Richards S."/>
            <person name="Moran N.A."/>
        </authorList>
    </citation>
    <scope>NUCLEOTIDE SEQUENCE [LARGE SCALE GENOMIC DNA]</scope>
    <source>
        <strain evidence="3">LSR1</strain>
    </source>
</reference>
<proteinExistence type="predicted"/>
<dbReference type="PANTHER" id="PTHR46118">
    <property type="entry name" value="PROTEIN ABHD11"/>
    <property type="match status" value="1"/>
</dbReference>
<evidence type="ECO:0000256" key="1">
    <source>
        <dbReference type="ARBA" id="ARBA00022801"/>
    </source>
</evidence>
<sequence>MLTHDILLSYSWLLMNFAMKLNFRLNNSLTTEAKTPIVLIHGLFGNLDNLGMLARDLQKNHSVILLDLRNHGLSPRSQQMNYSVMAQDVLALLARLQIEKAIIIGHSMGGKVAMAMTALAPQQIEKVIVIDIAPVAYEIHRHDAIFAALKAVTQQGIVHRPAAAGLMRQFISEEAIIYFLLKSFKEGKWCFDVDILCDQYENIAGWQAIPLWPDPVLFIRGELSCYIQDSHRASITAQFPQAYIETISQAGHAVHAEKTAMVLAAIRRFI</sequence>
<accession>E0WSN8</accession>
<dbReference type="SUPFAM" id="SSF53474">
    <property type="entry name" value="alpha/beta-Hydrolases"/>
    <property type="match status" value="1"/>
</dbReference>
<name>E0WSN8_9ENTR</name>
<dbReference type="InterPro" id="IPR000073">
    <property type="entry name" value="AB_hydrolase_1"/>
</dbReference>
<dbReference type="PRINTS" id="PR00111">
    <property type="entry name" value="ABHYDROLASE"/>
</dbReference>
<dbReference type="AlphaFoldDB" id="E0WSN8"/>
<evidence type="ECO:0000313" key="4">
    <source>
        <dbReference type="Proteomes" id="UP000005726"/>
    </source>
</evidence>
<dbReference type="Proteomes" id="UP000005726">
    <property type="component" value="Unassembled WGS sequence"/>
</dbReference>
<dbReference type="Gene3D" id="3.40.50.1820">
    <property type="entry name" value="alpha/beta hydrolase"/>
    <property type="match status" value="1"/>
</dbReference>